<dbReference type="GO" id="GO:0042597">
    <property type="term" value="C:periplasmic space"/>
    <property type="evidence" value="ECO:0007669"/>
    <property type="project" value="InterPro"/>
</dbReference>
<reference evidence="8" key="1">
    <citation type="submission" date="2018-06" db="EMBL/GenBank/DDBJ databases">
        <authorList>
            <person name="Khan S.A."/>
        </authorList>
    </citation>
    <scope>NUCLEOTIDE SEQUENCE [LARGE SCALE GENOMIC DNA]</scope>
    <source>
        <strain evidence="8">DB-1506</strain>
    </source>
</reference>
<dbReference type="InterPro" id="IPR023346">
    <property type="entry name" value="Lysozyme-like_dom_sf"/>
</dbReference>
<proteinExistence type="inferred from homology"/>
<comment type="similarity">
    <text evidence="1">Belongs to the transglycosylase Slt family.</text>
</comment>
<name>A0A327M928_9PROT</name>
<dbReference type="CDD" id="cd13401">
    <property type="entry name" value="Slt70-like"/>
    <property type="match status" value="1"/>
</dbReference>
<protein>
    <submittedName>
        <fullName evidence="7">Lytic transglycosylase domain-containing protein</fullName>
    </submittedName>
</protein>
<dbReference type="SUPFAM" id="SSF53955">
    <property type="entry name" value="Lysozyme-like"/>
    <property type="match status" value="1"/>
</dbReference>
<dbReference type="SUPFAM" id="SSF48435">
    <property type="entry name" value="Bacterial muramidases"/>
    <property type="match status" value="1"/>
</dbReference>
<comment type="caution">
    <text evidence="7">The sequence shown here is derived from an EMBL/GenBank/DDBJ whole genome shotgun (WGS) entry which is preliminary data.</text>
</comment>
<evidence type="ECO:0000256" key="5">
    <source>
        <dbReference type="SAM" id="SignalP"/>
    </source>
</evidence>
<evidence type="ECO:0000256" key="4">
    <source>
        <dbReference type="SAM" id="MobiDB-lite"/>
    </source>
</evidence>
<comment type="similarity">
    <text evidence="2">Belongs to the virb1 family.</text>
</comment>
<evidence type="ECO:0000313" key="8">
    <source>
        <dbReference type="Proteomes" id="UP000249065"/>
    </source>
</evidence>
<dbReference type="InterPro" id="IPR008258">
    <property type="entry name" value="Transglycosylase_SLT_dom_1"/>
</dbReference>
<dbReference type="InterPro" id="IPR008939">
    <property type="entry name" value="Lytic_TGlycosylase_superhlx_U"/>
</dbReference>
<dbReference type="GO" id="GO:0000270">
    <property type="term" value="P:peptidoglycan metabolic process"/>
    <property type="evidence" value="ECO:0007669"/>
    <property type="project" value="InterPro"/>
</dbReference>
<dbReference type="PANTHER" id="PTHR37423">
    <property type="entry name" value="SOLUBLE LYTIC MUREIN TRANSGLYCOSYLASE-RELATED"/>
    <property type="match status" value="1"/>
</dbReference>
<dbReference type="Gene3D" id="1.25.20.10">
    <property type="entry name" value="Bacterial muramidases"/>
    <property type="match status" value="1"/>
</dbReference>
<evidence type="ECO:0000256" key="3">
    <source>
        <dbReference type="ARBA" id="ARBA00022729"/>
    </source>
</evidence>
<feature type="region of interest" description="Disordered" evidence="4">
    <location>
        <begin position="129"/>
        <end position="151"/>
    </location>
</feature>
<evidence type="ECO:0000313" key="7">
    <source>
        <dbReference type="EMBL" id="RAI58643.1"/>
    </source>
</evidence>
<dbReference type="GO" id="GO:0004553">
    <property type="term" value="F:hydrolase activity, hydrolyzing O-glycosyl compounds"/>
    <property type="evidence" value="ECO:0007669"/>
    <property type="project" value="InterPro"/>
</dbReference>
<keyword evidence="3 5" id="KW-0732">Signal</keyword>
<dbReference type="GO" id="GO:0016020">
    <property type="term" value="C:membrane"/>
    <property type="evidence" value="ECO:0007669"/>
    <property type="project" value="InterPro"/>
</dbReference>
<dbReference type="EMBL" id="QLIX01000008">
    <property type="protein sequence ID" value="RAI58643.1"/>
    <property type="molecule type" value="Genomic_DNA"/>
</dbReference>
<dbReference type="InterPro" id="IPR000189">
    <property type="entry name" value="Transglyc_AS"/>
</dbReference>
<dbReference type="Proteomes" id="UP000249065">
    <property type="component" value="Unassembled WGS sequence"/>
</dbReference>
<dbReference type="RefSeq" id="WP_111470259.1">
    <property type="nucleotide sequence ID" value="NZ_QLIX01000008.1"/>
</dbReference>
<dbReference type="Gene3D" id="1.10.530.10">
    <property type="match status" value="1"/>
</dbReference>
<evidence type="ECO:0000256" key="2">
    <source>
        <dbReference type="ARBA" id="ARBA00009387"/>
    </source>
</evidence>
<sequence length="581" mass="61145">MPVIPSLARRACGCLLAAAMLATAPPARRPALAQPAPRPAATGEAGLPQVLAAADAARLRRILDLQAGGDIAGAAREAERLADRRLLGHVLADRYLRPGASPGAAALRAWLALYADHPEARPVQALLGSLRPGEAGPSPEGPASPDAAPRDPELERLVRERAREGDAAGGLARIAEARGLTPAQAGRLRAELGLGLFRAGRDAEALRIAAEAARAGEPSGLAAFAAGLAAWGLTQPEAALPYFECAARQEGAPPALRAAAAFWTARAAVRARRPALYVPWMLQAAQAPRSFYGLVARRALGLGAGFAWEEAPADTGPVFAPLAETAGGWRALALLQIGEPARAEAELRQLREQAGRNPALLRAMLALARHARLAGLAAQLAAEAGEAPARDLARYPVPRLQPEGGYRIDPALLYAVALQESHFDAAAVSPAGARGLMQLMPATARFLTQDPGLGGEGARRLHDPALSLELGQRYLHHLARQVGIEGNLVRLLAAYNAGPGNLLKWLPAHGRREDPFLFIEAIPVEETRLYVQRVLAASWIYASRLGLPAPSLEALAAGRVPRFAGPEQVTALLQGRERSLH</sequence>
<organism evidence="7 8">
    <name type="scientific">Roseicella frigidaeris</name>
    <dbReference type="NCBI Taxonomy" id="2230885"/>
    <lineage>
        <taxon>Bacteria</taxon>
        <taxon>Pseudomonadati</taxon>
        <taxon>Pseudomonadota</taxon>
        <taxon>Alphaproteobacteria</taxon>
        <taxon>Acetobacterales</taxon>
        <taxon>Roseomonadaceae</taxon>
        <taxon>Roseicella</taxon>
    </lineage>
</organism>
<dbReference type="OrthoDB" id="9815002at2"/>
<dbReference type="GO" id="GO:0008933">
    <property type="term" value="F:peptidoglycan lytic transglycosylase activity"/>
    <property type="evidence" value="ECO:0007669"/>
    <property type="project" value="InterPro"/>
</dbReference>
<accession>A0A327M928</accession>
<dbReference type="PROSITE" id="PS00922">
    <property type="entry name" value="TRANSGLYCOSYLASE"/>
    <property type="match status" value="1"/>
</dbReference>
<feature type="compositionally biased region" description="Low complexity" evidence="4">
    <location>
        <begin position="132"/>
        <end position="147"/>
    </location>
</feature>
<dbReference type="PANTHER" id="PTHR37423:SF2">
    <property type="entry name" value="MEMBRANE-BOUND LYTIC MUREIN TRANSGLYCOSYLASE C"/>
    <property type="match status" value="1"/>
</dbReference>
<evidence type="ECO:0000259" key="6">
    <source>
        <dbReference type="Pfam" id="PF01464"/>
    </source>
</evidence>
<feature type="signal peptide" evidence="5">
    <location>
        <begin position="1"/>
        <end position="24"/>
    </location>
</feature>
<feature type="chain" id="PRO_5016455897" evidence="5">
    <location>
        <begin position="25"/>
        <end position="581"/>
    </location>
</feature>
<dbReference type="AlphaFoldDB" id="A0A327M928"/>
<keyword evidence="8" id="KW-1185">Reference proteome</keyword>
<evidence type="ECO:0000256" key="1">
    <source>
        <dbReference type="ARBA" id="ARBA00007734"/>
    </source>
</evidence>
<feature type="domain" description="Transglycosylase SLT" evidence="6">
    <location>
        <begin position="404"/>
        <end position="512"/>
    </location>
</feature>
<dbReference type="Pfam" id="PF01464">
    <property type="entry name" value="SLT"/>
    <property type="match status" value="1"/>
</dbReference>
<gene>
    <name evidence="7" type="ORF">DOO78_13215</name>
</gene>